<reference evidence="3 4" key="1">
    <citation type="journal article" date="2010" name="Nat. Biotechnol.">
        <title>Genome sequence of the model mushroom Schizophyllum commune.</title>
        <authorList>
            <person name="Ohm R.A."/>
            <person name="de Jong J.F."/>
            <person name="Lugones L.G."/>
            <person name="Aerts A."/>
            <person name="Kothe E."/>
            <person name="Stajich J.E."/>
            <person name="de Vries R.P."/>
            <person name="Record E."/>
            <person name="Levasseur A."/>
            <person name="Baker S.E."/>
            <person name="Bartholomew K.A."/>
            <person name="Coutinho P.M."/>
            <person name="Erdmann S."/>
            <person name="Fowler T.J."/>
            <person name="Gathman A.C."/>
            <person name="Lombard V."/>
            <person name="Henrissat B."/>
            <person name="Knabe N."/>
            <person name="Kuees U."/>
            <person name="Lilly W.W."/>
            <person name="Lindquist E."/>
            <person name="Lucas S."/>
            <person name="Magnuson J.K."/>
            <person name="Piumi F."/>
            <person name="Raudaskoski M."/>
            <person name="Salamov A."/>
            <person name="Schmutz J."/>
            <person name="Schwarze F.W.M.R."/>
            <person name="vanKuyk P.A."/>
            <person name="Horton J.S."/>
            <person name="Grigoriev I.V."/>
            <person name="Woesten H.A.B."/>
        </authorList>
    </citation>
    <scope>NUCLEOTIDE SEQUENCE [LARGE SCALE GENOMIC DNA]</scope>
    <source>
        <strain evidence="4">H4-8 / FGSC 9210</strain>
    </source>
</reference>
<dbReference type="OMA" id="RGSFNMA"/>
<dbReference type="InParanoid" id="D8PMF1"/>
<feature type="signal peptide" evidence="2">
    <location>
        <begin position="1"/>
        <end position="20"/>
    </location>
</feature>
<feature type="region of interest" description="Disordered" evidence="1">
    <location>
        <begin position="151"/>
        <end position="329"/>
    </location>
</feature>
<evidence type="ECO:0000256" key="2">
    <source>
        <dbReference type="SAM" id="SignalP"/>
    </source>
</evidence>
<dbReference type="Proteomes" id="UP000007431">
    <property type="component" value="Unassembled WGS sequence"/>
</dbReference>
<protein>
    <submittedName>
        <fullName evidence="3">Expressed protein</fullName>
    </submittedName>
</protein>
<dbReference type="GeneID" id="9589565"/>
<dbReference type="STRING" id="578458.D8PMF1"/>
<evidence type="ECO:0000256" key="1">
    <source>
        <dbReference type="SAM" id="MobiDB-lite"/>
    </source>
</evidence>
<gene>
    <name evidence="3" type="ORF">SCHCODRAFT_84020</name>
</gene>
<evidence type="ECO:0000313" key="3">
    <source>
        <dbReference type="EMBL" id="EFJ03486.1"/>
    </source>
</evidence>
<dbReference type="AlphaFoldDB" id="D8PMF1"/>
<feature type="compositionally biased region" description="Basic and acidic residues" evidence="1">
    <location>
        <begin position="247"/>
        <end position="264"/>
    </location>
</feature>
<feature type="compositionally biased region" description="Pro residues" evidence="1">
    <location>
        <begin position="196"/>
        <end position="227"/>
    </location>
</feature>
<keyword evidence="2" id="KW-0732">Signal</keyword>
<dbReference type="OrthoDB" id="10463109at2759"/>
<dbReference type="RefSeq" id="XP_003038388.1">
    <property type="nucleotide sequence ID" value="XM_003038342.1"/>
</dbReference>
<organism evidence="4">
    <name type="scientific">Schizophyllum commune (strain H4-8 / FGSC 9210)</name>
    <name type="common">Split gill fungus</name>
    <dbReference type="NCBI Taxonomy" id="578458"/>
    <lineage>
        <taxon>Eukaryota</taxon>
        <taxon>Fungi</taxon>
        <taxon>Dikarya</taxon>
        <taxon>Basidiomycota</taxon>
        <taxon>Agaricomycotina</taxon>
        <taxon>Agaricomycetes</taxon>
        <taxon>Agaricomycetidae</taxon>
        <taxon>Agaricales</taxon>
        <taxon>Schizophyllaceae</taxon>
        <taxon>Schizophyllum</taxon>
    </lineage>
</organism>
<dbReference type="EMBL" id="GL377302">
    <property type="protein sequence ID" value="EFJ03486.1"/>
    <property type="molecule type" value="Genomic_DNA"/>
</dbReference>
<keyword evidence="4" id="KW-1185">Reference proteome</keyword>
<evidence type="ECO:0000313" key="4">
    <source>
        <dbReference type="Proteomes" id="UP000007431"/>
    </source>
</evidence>
<accession>D8PMF1</accession>
<feature type="compositionally biased region" description="Low complexity" evidence="1">
    <location>
        <begin position="151"/>
        <end position="160"/>
    </location>
</feature>
<feature type="compositionally biased region" description="Low complexity" evidence="1">
    <location>
        <begin position="286"/>
        <end position="296"/>
    </location>
</feature>
<feature type="compositionally biased region" description="Pro residues" evidence="1">
    <location>
        <begin position="161"/>
        <end position="189"/>
    </location>
</feature>
<dbReference type="KEGG" id="scm:SCHCO_02697331"/>
<name>D8PMF1_SCHCM</name>
<proteinExistence type="predicted"/>
<feature type="chain" id="PRO_5003120192" evidence="2">
    <location>
        <begin position="21"/>
        <end position="329"/>
    </location>
</feature>
<dbReference type="VEuPathDB" id="FungiDB:SCHCODRAFT_02697331"/>
<feature type="compositionally biased region" description="Basic and acidic residues" evidence="1">
    <location>
        <begin position="303"/>
        <end position="312"/>
    </location>
</feature>
<sequence length="329" mass="33088">MKIPSSSSILIATLAVSSSAGSLGALAAPTGENQHGGMTPSSSFHTAHTRHMSLNSARAVPPDELEQRTELMARGPLLAGLLGPLGLAAPVCGILRKLPLTPLADALCGKEGTAGAASVEDYDDGSYDAESDDRLDELRAAVASVSEMMSAAGVPSMPSQLPSPPVQPPGPSQLPPAPVNPSNLPPAPLNPSNLPVTPPAPPVSPSNLPVQPPVNPSDAPVQPPVPIPVAAASEGSASDQPPSKRARAADEHLDAPGKADDEGNSRAPPNTPVPSHSVPMHHQVESAAPSKPAKAPVGSATAEHGEGAHNKSTDGSPARPEETAAPDAQ</sequence>
<dbReference type="HOGENOM" id="CLU_845086_0_0_1"/>